<feature type="domain" description="DUF4132" evidence="1">
    <location>
        <begin position="953"/>
        <end position="1138"/>
    </location>
</feature>
<dbReference type="RefSeq" id="WP_271195821.1">
    <property type="nucleotide sequence ID" value="NZ_BSFN01000007.1"/>
</dbReference>
<name>A0A9W6K506_9PSED</name>
<dbReference type="AlphaFoldDB" id="A0A9W6K506"/>
<gene>
    <name evidence="2" type="ORF">GCM10017655_26870</name>
</gene>
<protein>
    <recommendedName>
        <fullName evidence="1">DUF4132 domain-containing protein</fullName>
    </recommendedName>
</protein>
<dbReference type="InterPro" id="IPR025406">
    <property type="entry name" value="DUF4132"/>
</dbReference>
<dbReference type="Pfam" id="PF13569">
    <property type="entry name" value="DUF4132"/>
    <property type="match status" value="1"/>
</dbReference>
<dbReference type="EMBL" id="BSFN01000007">
    <property type="protein sequence ID" value="GLK89625.1"/>
    <property type="molecule type" value="Genomic_DNA"/>
</dbReference>
<dbReference type="Proteomes" id="UP001143328">
    <property type="component" value="Unassembled WGS sequence"/>
</dbReference>
<evidence type="ECO:0000259" key="1">
    <source>
        <dbReference type="Pfam" id="PF13569"/>
    </source>
</evidence>
<sequence length="1223" mass="136840">MIKHDEARYEAFATLVEGQNDTEFFPLLASAYQAVGIGVGLDFAALQTACEQGEMPPNEWRLALLAQTPVDLFPYQRSFTFNVVEWLNRRLFADAPCAAWVERGERLVMLLAPLLEGRYLASILWFHTDPAQPERFHDFAATVGARLRDWAQQLADGSGEWAAVHAWMRQAGADPARLLNAIPEDDQALTYEWATDLAGLRLLLIKVREQLLAGAPGDDHWIDLLLVNAWVGERWYHREPAAAENLHHHCCLPLLQVLADSPRLRVLAGQDGLTSDSPICRLFHTLDLASLFCQTPESFRALLDGMSDECLLWLAPSDEFVRLYPQAELIREQQVLARLGQLKPRLTTEEGLAWYEQVLEQLSGNTFNAVLELLMDKIGEQRLHPLITDVLLSRADQNYPYCLLDFIDNADWLYSYLAGDNPWLHRKAADRLFSVATTRDETDERADDDDDDVERPYRYIRHPYNWPLLLNASSNYPAVFVDTLRSYSLDRDDLSRWELIWNRLDSQDRVEMAQRVLGVGFHKYYGPAVLEMAARLYQQQREPWHAAVASEDGRILCREIAVIGPLDSPLQELLPAMAARYLMDSSGWMSGGVEEPLPSAYVTRALAAHPQAFAELEEKAQIKLLPLFNDAAVLACAAILASLFASSSKLLREPAVNLITRSSAATLDAANLLAAAPKARKLVLIGMALSSEVAMLELITRHFSDKAHDDYSRGLSLDALERGGQSLKGLDPWAGLDLASLQTQALGVKIPAAVSKYWNEEFAALLAPLGEALGLQLLHLLYSGGERLPRRARQLLSFLPAGQRSDFAWLGVRQWIASNGATELDWLLLALPVYGDERIANDLVKAIKDWKKARKQKASAAMRLLCQLPGNFGVAQVRDLWESGKFSESIESAAELALTEAGQRQGMTLAEFLEQLVPDFGMTQEGLVLDVGPYQYVVRMRPDLSLLVQDENGKTSKSLPKAKAGEDADKRSVAENQFKALAKNLKPVFKQQVKRLSRLFQLGSAWPSETWHKLFIQHPVMAVLAQAVVWSAEDAQGQPLKRFRPAEGGELIGLDDEPWRLPDDAVVHVTHPLELDEAERAAWVAHFADYQLESPIEQWTTQVLVPEAEILVAERLPLPTNKQLNRGKFASLVEKWGYIKGQAGDGARVNEHTWRADGGRWLVTLNHGDIDAYFDAEAKVSLDNIEVHRRGVKGFERQRLGDLPRAFLNTLLSQAQALEASAL</sequence>
<comment type="caution">
    <text evidence="2">The sequence shown here is derived from an EMBL/GenBank/DDBJ whole genome shotgun (WGS) entry which is preliminary data.</text>
</comment>
<keyword evidence="3" id="KW-1185">Reference proteome</keyword>
<reference evidence="2" key="2">
    <citation type="submission" date="2023-01" db="EMBL/GenBank/DDBJ databases">
        <authorList>
            <person name="Sun Q."/>
            <person name="Evtushenko L."/>
        </authorList>
    </citation>
    <scope>NUCLEOTIDE SEQUENCE</scope>
    <source>
        <strain evidence="2">VKM B-2935</strain>
    </source>
</reference>
<reference evidence="2" key="1">
    <citation type="journal article" date="2014" name="Int. J. Syst. Evol. Microbiol.">
        <title>Complete genome sequence of Corynebacterium casei LMG S-19264T (=DSM 44701T), isolated from a smear-ripened cheese.</title>
        <authorList>
            <consortium name="US DOE Joint Genome Institute (JGI-PGF)"/>
            <person name="Walter F."/>
            <person name="Albersmeier A."/>
            <person name="Kalinowski J."/>
            <person name="Ruckert C."/>
        </authorList>
    </citation>
    <scope>NUCLEOTIDE SEQUENCE</scope>
    <source>
        <strain evidence="2">VKM B-2935</strain>
    </source>
</reference>
<accession>A0A9W6K506</accession>
<proteinExistence type="predicted"/>
<organism evidence="2 3">
    <name type="scientific">Pseudomonas turukhanskensis</name>
    <dbReference type="NCBI Taxonomy" id="1806536"/>
    <lineage>
        <taxon>Bacteria</taxon>
        <taxon>Pseudomonadati</taxon>
        <taxon>Pseudomonadota</taxon>
        <taxon>Gammaproteobacteria</taxon>
        <taxon>Pseudomonadales</taxon>
        <taxon>Pseudomonadaceae</taxon>
        <taxon>Pseudomonas</taxon>
    </lineage>
</organism>
<evidence type="ECO:0000313" key="2">
    <source>
        <dbReference type="EMBL" id="GLK89625.1"/>
    </source>
</evidence>
<evidence type="ECO:0000313" key="3">
    <source>
        <dbReference type="Proteomes" id="UP001143328"/>
    </source>
</evidence>